<dbReference type="PANTHER" id="PTHR36932:SF1">
    <property type="entry name" value="CAPSULAR POLYSACCHARIDE BIOSYNTHESIS PROTEIN"/>
    <property type="match status" value="1"/>
</dbReference>
<feature type="domain" description="AMP-dependent synthetase/ligase" evidence="2">
    <location>
        <begin position="138"/>
        <end position="351"/>
    </location>
</feature>
<protein>
    <submittedName>
        <fullName evidence="3">AMP-binding protein</fullName>
    </submittedName>
</protein>
<feature type="compositionally biased region" description="Basic residues" evidence="1">
    <location>
        <begin position="1"/>
        <end position="17"/>
    </location>
</feature>
<dbReference type="RefSeq" id="WP_269422234.1">
    <property type="nucleotide sequence ID" value="NZ_JAPWGY010000001.1"/>
</dbReference>
<evidence type="ECO:0000313" key="4">
    <source>
        <dbReference type="Proteomes" id="UP001069802"/>
    </source>
</evidence>
<proteinExistence type="predicted"/>
<evidence type="ECO:0000256" key="1">
    <source>
        <dbReference type="SAM" id="MobiDB-lite"/>
    </source>
</evidence>
<comment type="caution">
    <text evidence="3">The sequence shown here is derived from an EMBL/GenBank/DDBJ whole genome shotgun (WGS) entry which is preliminary data.</text>
</comment>
<dbReference type="InterPro" id="IPR053158">
    <property type="entry name" value="CapK_Type1_Caps_Biosynth"/>
</dbReference>
<gene>
    <name evidence="3" type="ORF">O4H49_04575</name>
</gene>
<name>A0ABT4LG15_9PROT</name>
<sequence>MKKKAARPVTKTVKKTQKTTPLPSKTSSKAHNNWLSRYELNCAVPHLAFPVISTASNLAVISSLTQLENTQWWTPEKIREMQFKQLYQLVQHSQKTVPFYKDYPKADSPEHLAEIWQEYPVLARGDINANQTTLTSGKLLKAHGSVTTKYTSGSTGQPIGVKNTALSGVFWRAFTLRDHIWHQRNPDWKLGHIRISKTGQAVYPGVTGHGWSSERGANALIRTGPTAGLNINTPVEQQGKWLLDNDPDFLITFPSIIHRLAQHFLDKGLKANRLRQIETISEIMTEETRAICRKAFGIELVDLYSTRELGYLALQCPEHPHYHVQSEGVFLEVVNDDGSPCLPGQPGKVLVTPLHNFAMPLIRYAVGDYAVLGPPCACGRGLPVLERILGRERNRLRHPDGSYRWISISATDNGKLLAIAPIQEYQIIQNSLTELEFRIAVPEDPAPDQIRQLQEWARSALHFPATITIIAQRRLERSANGKLELFKSLID</sequence>
<reference evidence="3" key="1">
    <citation type="submission" date="2022-12" db="EMBL/GenBank/DDBJ databases">
        <title>Bacterial isolates from different developmental stages of Nematostella vectensis.</title>
        <authorList>
            <person name="Fraune S."/>
        </authorList>
    </citation>
    <scope>NUCLEOTIDE SEQUENCE</scope>
    <source>
        <strain evidence="3">G21630-S1</strain>
    </source>
</reference>
<dbReference type="InterPro" id="IPR042099">
    <property type="entry name" value="ANL_N_sf"/>
</dbReference>
<feature type="region of interest" description="Disordered" evidence="1">
    <location>
        <begin position="1"/>
        <end position="29"/>
    </location>
</feature>
<accession>A0ABT4LG15</accession>
<dbReference type="PANTHER" id="PTHR36932">
    <property type="entry name" value="CAPSULAR POLYSACCHARIDE BIOSYNTHESIS PROTEIN"/>
    <property type="match status" value="1"/>
</dbReference>
<dbReference type="Gene3D" id="3.40.50.12780">
    <property type="entry name" value="N-terminal domain of ligase-like"/>
    <property type="match status" value="1"/>
</dbReference>
<dbReference type="SUPFAM" id="SSF56801">
    <property type="entry name" value="Acetyl-CoA synthetase-like"/>
    <property type="match status" value="1"/>
</dbReference>
<evidence type="ECO:0000259" key="2">
    <source>
        <dbReference type="Pfam" id="PF00501"/>
    </source>
</evidence>
<keyword evidence="4" id="KW-1185">Reference proteome</keyword>
<dbReference type="Pfam" id="PF00501">
    <property type="entry name" value="AMP-binding"/>
    <property type="match status" value="1"/>
</dbReference>
<evidence type="ECO:0000313" key="3">
    <source>
        <dbReference type="EMBL" id="MCZ4280040.1"/>
    </source>
</evidence>
<dbReference type="Proteomes" id="UP001069802">
    <property type="component" value="Unassembled WGS sequence"/>
</dbReference>
<dbReference type="InterPro" id="IPR000873">
    <property type="entry name" value="AMP-dep_synth/lig_dom"/>
</dbReference>
<dbReference type="EMBL" id="JAPWGY010000001">
    <property type="protein sequence ID" value="MCZ4280040.1"/>
    <property type="molecule type" value="Genomic_DNA"/>
</dbReference>
<organism evidence="3 4">
    <name type="scientific">Kiloniella laminariae</name>
    <dbReference type="NCBI Taxonomy" id="454162"/>
    <lineage>
        <taxon>Bacteria</taxon>
        <taxon>Pseudomonadati</taxon>
        <taxon>Pseudomonadota</taxon>
        <taxon>Alphaproteobacteria</taxon>
        <taxon>Rhodospirillales</taxon>
        <taxon>Kiloniellaceae</taxon>
        <taxon>Kiloniella</taxon>
    </lineage>
</organism>